<feature type="region of interest" description="Disordered" evidence="1">
    <location>
        <begin position="54"/>
        <end position="83"/>
    </location>
</feature>
<evidence type="ECO:0000313" key="3">
    <source>
        <dbReference type="Proteomes" id="UP000593626"/>
    </source>
</evidence>
<evidence type="ECO:0000313" key="2">
    <source>
        <dbReference type="EMBL" id="QPC46768.1"/>
    </source>
</evidence>
<dbReference type="AlphaFoldDB" id="A0A7S8CBI8"/>
<name>A0A7S8CBI8_9BACI</name>
<dbReference type="KEGG" id="mcui:G8O30_07225"/>
<evidence type="ECO:0000256" key="1">
    <source>
        <dbReference type="SAM" id="MobiDB-lite"/>
    </source>
</evidence>
<feature type="compositionally biased region" description="Polar residues" evidence="1">
    <location>
        <begin position="73"/>
        <end position="83"/>
    </location>
</feature>
<dbReference type="EMBL" id="CP049742">
    <property type="protein sequence ID" value="QPC46768.1"/>
    <property type="molecule type" value="Genomic_DNA"/>
</dbReference>
<keyword evidence="3" id="KW-1185">Reference proteome</keyword>
<feature type="compositionally biased region" description="Basic and acidic residues" evidence="1">
    <location>
        <begin position="54"/>
        <end position="69"/>
    </location>
</feature>
<protein>
    <submittedName>
        <fullName evidence="2">YqkE family protein</fullName>
    </submittedName>
</protein>
<dbReference type="Proteomes" id="UP000593626">
    <property type="component" value="Chromosome"/>
</dbReference>
<dbReference type="InterPro" id="IPR024980">
    <property type="entry name" value="DUF3886"/>
</dbReference>
<accession>A0A7S8CBI8</accession>
<dbReference type="Pfam" id="PF13025">
    <property type="entry name" value="DUF3886"/>
    <property type="match status" value="1"/>
</dbReference>
<gene>
    <name evidence="2" type="ORF">G8O30_07225</name>
</gene>
<dbReference type="RefSeq" id="WP_239674302.1">
    <property type="nucleotide sequence ID" value="NZ_CP049742.1"/>
</dbReference>
<organism evidence="2 3">
    <name type="scientific">Mangrovibacillus cuniculi</name>
    <dbReference type="NCBI Taxonomy" id="2593652"/>
    <lineage>
        <taxon>Bacteria</taxon>
        <taxon>Bacillati</taxon>
        <taxon>Bacillota</taxon>
        <taxon>Bacilli</taxon>
        <taxon>Bacillales</taxon>
        <taxon>Bacillaceae</taxon>
        <taxon>Mangrovibacillus</taxon>
    </lineage>
</organism>
<feature type="region of interest" description="Disordered" evidence="1">
    <location>
        <begin position="1"/>
        <end position="23"/>
    </location>
</feature>
<proteinExistence type="predicted"/>
<sequence>MAKKKGTNPVPKKQEKETLTLGDLLGKELKDKLSNTKQQLKVDEQKRLEAEEKRRIEEQKRREKNKSFEELLSESSMNWKEFK</sequence>
<reference evidence="2 3" key="1">
    <citation type="submission" date="2019-07" db="EMBL/GenBank/DDBJ databases">
        <title>Genome sequence of 2 isolates from Red Sea Mangroves.</title>
        <authorList>
            <person name="Sefrji F."/>
            <person name="Michoud G."/>
            <person name="Merlino G."/>
            <person name="Daffonchio D."/>
        </authorList>
    </citation>
    <scope>NUCLEOTIDE SEQUENCE [LARGE SCALE GENOMIC DNA]</scope>
    <source>
        <strain evidence="2 3">R1DC41</strain>
    </source>
</reference>